<organism evidence="2 3">
    <name type="scientific">Peribacillus faecalis</name>
    <dbReference type="NCBI Taxonomy" id="2772559"/>
    <lineage>
        <taxon>Bacteria</taxon>
        <taxon>Bacillati</taxon>
        <taxon>Bacillota</taxon>
        <taxon>Bacilli</taxon>
        <taxon>Bacillales</taxon>
        <taxon>Bacillaceae</taxon>
        <taxon>Peribacillus</taxon>
    </lineage>
</organism>
<dbReference type="PANTHER" id="PTHR35788:SF1">
    <property type="entry name" value="EXPORTED PROTEIN"/>
    <property type="match status" value="1"/>
</dbReference>
<reference evidence="2" key="1">
    <citation type="submission" date="2020-09" db="EMBL/GenBank/DDBJ databases">
        <title>Bacillus faecalis sp. nov., a moderately halophilic bacterium isolated from cow faeces.</title>
        <authorList>
            <person name="Jiang L."/>
            <person name="Lee J."/>
        </authorList>
    </citation>
    <scope>NUCLEOTIDE SEQUENCE</scope>
    <source>
        <strain evidence="2">AGMB 02131</strain>
    </source>
</reference>
<evidence type="ECO:0000313" key="3">
    <source>
        <dbReference type="Proteomes" id="UP000602076"/>
    </source>
</evidence>
<dbReference type="Proteomes" id="UP000602076">
    <property type="component" value="Unassembled WGS sequence"/>
</dbReference>
<evidence type="ECO:0000313" key="2">
    <source>
        <dbReference type="EMBL" id="MBD3108330.1"/>
    </source>
</evidence>
<dbReference type="InterPro" id="IPR052913">
    <property type="entry name" value="Glycopeptide_resist_protein"/>
</dbReference>
<gene>
    <name evidence="2" type="ORF">IEO70_08120</name>
</gene>
<evidence type="ECO:0000259" key="1">
    <source>
        <dbReference type="Pfam" id="PF12229"/>
    </source>
</evidence>
<dbReference type="Pfam" id="PF04294">
    <property type="entry name" value="VanW"/>
    <property type="match status" value="1"/>
</dbReference>
<dbReference type="PANTHER" id="PTHR35788">
    <property type="entry name" value="EXPORTED PROTEIN-RELATED"/>
    <property type="match status" value="1"/>
</dbReference>
<dbReference type="InterPro" id="IPR007391">
    <property type="entry name" value="Vancomycin_resist_VanW"/>
</dbReference>
<keyword evidence="3" id="KW-1185">Reference proteome</keyword>
<dbReference type="AlphaFoldDB" id="A0A927CYZ6"/>
<sequence>MKKLYVWLIAIAATVSLALGSVYWYVHSTVQEYENTFYPNVTVEGVNISKLSKEEAQKRLSQVVEDYNQINIDIAAEGQVFKKQLQNLNVTYDLEEQLEAAYQFGKEESLLKKYKLIKDQEGQTYSVSYKVDDAALGTWITEIDKAVYKDPQNASLKIKNGQMNVTNDVKGSKLNQEQLKTAIIDLFSTNQKQDISIKAPIEAVPAKITAETLNKVNHKIGSFTTYFSGGQSNRNYNIKLATETIDSYLLMPGESFSFNNYVGDTTADKGYRPAGSFLDGEVVNSYGGGVCQVSTTLYNSIIKAGIVPDVRFNHSMRVYYVPIGQDAAIAYPYKDLAFTNPYDTPVYIEGSYNSGSVTFTVYSTADSKEAATDFQLKSSIVSSGAKTRSVTYLEKLNNGKVVDRKVISNDTYK</sequence>
<proteinExistence type="predicted"/>
<dbReference type="EMBL" id="JACXSI010000016">
    <property type="protein sequence ID" value="MBD3108330.1"/>
    <property type="molecule type" value="Genomic_DNA"/>
</dbReference>
<accession>A0A927CYZ6</accession>
<comment type="caution">
    <text evidence="2">The sequence shown here is derived from an EMBL/GenBank/DDBJ whole genome shotgun (WGS) entry which is preliminary data.</text>
</comment>
<dbReference type="RefSeq" id="WP_190997873.1">
    <property type="nucleotide sequence ID" value="NZ_JACXSI010000016.1"/>
</dbReference>
<name>A0A927CYZ6_9BACI</name>
<dbReference type="Pfam" id="PF12229">
    <property type="entry name" value="PG_binding_4"/>
    <property type="match status" value="1"/>
</dbReference>
<feature type="domain" description="YoaR-like putative peptidoglycan binding" evidence="1">
    <location>
        <begin position="85"/>
        <end position="195"/>
    </location>
</feature>
<dbReference type="InterPro" id="IPR022029">
    <property type="entry name" value="YoaR-like_PG-bd"/>
</dbReference>
<protein>
    <submittedName>
        <fullName evidence="2">VanW family protein</fullName>
    </submittedName>
</protein>